<dbReference type="InterPro" id="IPR036388">
    <property type="entry name" value="WH-like_DNA-bd_sf"/>
</dbReference>
<dbReference type="InterPro" id="IPR007627">
    <property type="entry name" value="RNA_pol_sigma70_r2"/>
</dbReference>
<feature type="domain" description="RNA polymerase sigma factor 70 region 4 type 2" evidence="7">
    <location>
        <begin position="122"/>
        <end position="173"/>
    </location>
</feature>
<organism evidence="8 9">
    <name type="scientific">Rhizobium multihospitium</name>
    <dbReference type="NCBI Taxonomy" id="410764"/>
    <lineage>
        <taxon>Bacteria</taxon>
        <taxon>Pseudomonadati</taxon>
        <taxon>Pseudomonadota</taxon>
        <taxon>Alphaproteobacteria</taxon>
        <taxon>Hyphomicrobiales</taxon>
        <taxon>Rhizobiaceae</taxon>
        <taxon>Rhizobium/Agrobacterium group</taxon>
        <taxon>Rhizobium</taxon>
    </lineage>
</organism>
<evidence type="ECO:0000256" key="2">
    <source>
        <dbReference type="ARBA" id="ARBA00023015"/>
    </source>
</evidence>
<dbReference type="Pfam" id="PF04542">
    <property type="entry name" value="Sigma70_r2"/>
    <property type="match status" value="1"/>
</dbReference>
<protein>
    <submittedName>
        <fullName evidence="8">RNA polymerase sigma-70 factor, ECF subfamily</fullName>
    </submittedName>
</protein>
<dbReference type="GO" id="GO:0003677">
    <property type="term" value="F:DNA binding"/>
    <property type="evidence" value="ECO:0007669"/>
    <property type="project" value="UniProtKB-KW"/>
</dbReference>
<dbReference type="PANTHER" id="PTHR43133">
    <property type="entry name" value="RNA POLYMERASE ECF-TYPE SIGMA FACTO"/>
    <property type="match status" value="1"/>
</dbReference>
<dbReference type="InterPro" id="IPR014284">
    <property type="entry name" value="RNA_pol_sigma-70_dom"/>
</dbReference>
<gene>
    <name evidence="8" type="ORF">GA0061103_2315</name>
</gene>
<evidence type="ECO:0000256" key="3">
    <source>
        <dbReference type="ARBA" id="ARBA00023082"/>
    </source>
</evidence>
<keyword evidence="5" id="KW-0804">Transcription</keyword>
<feature type="domain" description="RNA polymerase sigma-70 region 2" evidence="6">
    <location>
        <begin position="33"/>
        <end position="95"/>
    </location>
</feature>
<dbReference type="GO" id="GO:0006352">
    <property type="term" value="P:DNA-templated transcription initiation"/>
    <property type="evidence" value="ECO:0007669"/>
    <property type="project" value="InterPro"/>
</dbReference>
<keyword evidence="9" id="KW-1185">Reference proteome</keyword>
<dbReference type="OrthoDB" id="7041663at2"/>
<dbReference type="AlphaFoldDB" id="A0A1C3UJG4"/>
<evidence type="ECO:0000256" key="4">
    <source>
        <dbReference type="ARBA" id="ARBA00023125"/>
    </source>
</evidence>
<dbReference type="RefSeq" id="WP_092708188.1">
    <property type="nucleotide sequence ID" value="NZ_FMAG01000001.1"/>
</dbReference>
<keyword evidence="4" id="KW-0238">DNA-binding</keyword>
<dbReference type="PANTHER" id="PTHR43133:SF58">
    <property type="entry name" value="ECF RNA POLYMERASE SIGMA FACTOR SIGD"/>
    <property type="match status" value="1"/>
</dbReference>
<dbReference type="Pfam" id="PF08281">
    <property type="entry name" value="Sigma70_r4_2"/>
    <property type="match status" value="1"/>
</dbReference>
<evidence type="ECO:0000256" key="5">
    <source>
        <dbReference type="ARBA" id="ARBA00023163"/>
    </source>
</evidence>
<dbReference type="GO" id="GO:0016987">
    <property type="term" value="F:sigma factor activity"/>
    <property type="evidence" value="ECO:0007669"/>
    <property type="project" value="UniProtKB-KW"/>
</dbReference>
<dbReference type="InterPro" id="IPR013249">
    <property type="entry name" value="RNA_pol_sigma70_r4_t2"/>
</dbReference>
<dbReference type="SUPFAM" id="SSF88946">
    <property type="entry name" value="Sigma2 domain of RNA polymerase sigma factors"/>
    <property type="match status" value="1"/>
</dbReference>
<dbReference type="Gene3D" id="1.10.1740.10">
    <property type="match status" value="1"/>
</dbReference>
<name>A0A1C3UJG4_9HYPH</name>
<dbReference type="STRING" id="410764.GA0061103_2315"/>
<keyword evidence="3" id="KW-0731">Sigma factor</keyword>
<dbReference type="Proteomes" id="UP000199101">
    <property type="component" value="Unassembled WGS sequence"/>
</dbReference>
<evidence type="ECO:0000313" key="9">
    <source>
        <dbReference type="Proteomes" id="UP000199101"/>
    </source>
</evidence>
<dbReference type="Gene3D" id="1.10.10.10">
    <property type="entry name" value="Winged helix-like DNA-binding domain superfamily/Winged helix DNA-binding domain"/>
    <property type="match status" value="1"/>
</dbReference>
<keyword evidence="2" id="KW-0805">Transcription regulation</keyword>
<evidence type="ECO:0000259" key="6">
    <source>
        <dbReference type="Pfam" id="PF04542"/>
    </source>
</evidence>
<reference evidence="9" key="1">
    <citation type="submission" date="2016-08" db="EMBL/GenBank/DDBJ databases">
        <authorList>
            <person name="Varghese N."/>
            <person name="Submissions Spin"/>
        </authorList>
    </citation>
    <scope>NUCLEOTIDE SEQUENCE [LARGE SCALE GENOMIC DNA]</scope>
    <source>
        <strain evidence="9">HAMBI 2975</strain>
    </source>
</reference>
<dbReference type="EMBL" id="FMAG01000001">
    <property type="protein sequence ID" value="SCB15569.1"/>
    <property type="molecule type" value="Genomic_DNA"/>
</dbReference>
<dbReference type="NCBIfam" id="TIGR02937">
    <property type="entry name" value="sigma70-ECF"/>
    <property type="match status" value="1"/>
</dbReference>
<evidence type="ECO:0000313" key="8">
    <source>
        <dbReference type="EMBL" id="SCB15569.1"/>
    </source>
</evidence>
<dbReference type="InterPro" id="IPR013325">
    <property type="entry name" value="RNA_pol_sigma_r2"/>
</dbReference>
<evidence type="ECO:0000259" key="7">
    <source>
        <dbReference type="Pfam" id="PF08281"/>
    </source>
</evidence>
<dbReference type="InterPro" id="IPR013324">
    <property type="entry name" value="RNA_pol_sigma_r3/r4-like"/>
</dbReference>
<comment type="similarity">
    <text evidence="1">Belongs to the sigma-70 factor family. ECF subfamily.</text>
</comment>
<dbReference type="InterPro" id="IPR039425">
    <property type="entry name" value="RNA_pol_sigma-70-like"/>
</dbReference>
<sequence length="185" mass="21079">MTKSVSEQVLKGLMLLSLDGDEAAYRRLLVILRDLLLAFYRRRLGVNADRDAEDLVQEVLLAVHSRRITYDRERPFTAWFFQIAKYKLIDHFRVNGSKRGVEIALGDEIAAEFREEALFAHLDIDRLLDQLPAKQRELLRQVKIAGKTTAEAAAESGQSEAMVRVSIHRGMRAIGRKLGFANDEK</sequence>
<dbReference type="SUPFAM" id="SSF88659">
    <property type="entry name" value="Sigma3 and sigma4 domains of RNA polymerase sigma factors"/>
    <property type="match status" value="1"/>
</dbReference>
<evidence type="ECO:0000256" key="1">
    <source>
        <dbReference type="ARBA" id="ARBA00010641"/>
    </source>
</evidence>
<proteinExistence type="inferred from homology"/>
<accession>A0A1C3UJG4</accession>